<dbReference type="AlphaFoldDB" id="A0A4Y9L1B3"/>
<gene>
    <name evidence="1" type="ORF">E4K65_45110</name>
</gene>
<name>A0A4Y9L1B3_9BRAD</name>
<dbReference type="EMBL" id="SPQT01000064">
    <property type="protein sequence ID" value="TFV36559.1"/>
    <property type="molecule type" value="Genomic_DNA"/>
</dbReference>
<dbReference type="Proteomes" id="UP000297966">
    <property type="component" value="Unassembled WGS sequence"/>
</dbReference>
<reference evidence="1 2" key="1">
    <citation type="submission" date="2019-03" db="EMBL/GenBank/DDBJ databases">
        <title>Bradyrhizobium diversity isolated from nodules of Chamaecrista fasciculata.</title>
        <authorList>
            <person name="Klepa M.S."/>
            <person name="Urquiaga M.O."/>
            <person name="Hungria M."/>
            <person name="Delamuta J.R."/>
        </authorList>
    </citation>
    <scope>NUCLEOTIDE SEQUENCE [LARGE SCALE GENOMIC DNA]</scope>
    <source>
        <strain evidence="1 2">CNPSo 3448</strain>
    </source>
</reference>
<protein>
    <submittedName>
        <fullName evidence="1">Uncharacterized protein</fullName>
    </submittedName>
</protein>
<sequence>MGAEQRQQERDFFLRTDLDHDCLLFAWLVEAGGKGVQDNRVSGLFQACFVGVAAIDLFLLAPSVQLPCPWDRSVLSQIRTTTPSQPPLSE</sequence>
<accession>A0A4Y9L1B3</accession>
<organism evidence="1 2">
    <name type="scientific">Bradyrhizobium niftali</name>
    <dbReference type="NCBI Taxonomy" id="2560055"/>
    <lineage>
        <taxon>Bacteria</taxon>
        <taxon>Pseudomonadati</taxon>
        <taxon>Pseudomonadota</taxon>
        <taxon>Alphaproteobacteria</taxon>
        <taxon>Hyphomicrobiales</taxon>
        <taxon>Nitrobacteraceae</taxon>
        <taxon>Bradyrhizobium</taxon>
    </lineage>
</organism>
<proteinExistence type="predicted"/>
<comment type="caution">
    <text evidence="1">The sequence shown here is derived from an EMBL/GenBank/DDBJ whole genome shotgun (WGS) entry which is preliminary data.</text>
</comment>
<evidence type="ECO:0000313" key="1">
    <source>
        <dbReference type="EMBL" id="TFV36559.1"/>
    </source>
</evidence>
<keyword evidence="2" id="KW-1185">Reference proteome</keyword>
<dbReference type="OrthoDB" id="8248818at2"/>
<evidence type="ECO:0000313" key="2">
    <source>
        <dbReference type="Proteomes" id="UP000297966"/>
    </source>
</evidence>